<proteinExistence type="predicted"/>
<dbReference type="Proteomes" id="UP001358417">
    <property type="component" value="Unassembled WGS sequence"/>
</dbReference>
<feature type="region of interest" description="Disordered" evidence="5">
    <location>
        <begin position="92"/>
        <end position="111"/>
    </location>
</feature>
<dbReference type="InterPro" id="IPR001138">
    <property type="entry name" value="Zn2Cys6_DnaBD"/>
</dbReference>
<dbReference type="CDD" id="cd00067">
    <property type="entry name" value="GAL4"/>
    <property type="match status" value="1"/>
</dbReference>
<evidence type="ECO:0000256" key="2">
    <source>
        <dbReference type="ARBA" id="ARBA00023125"/>
    </source>
</evidence>
<dbReference type="InterPro" id="IPR036864">
    <property type="entry name" value="Zn2-C6_fun-type_DNA-bd_sf"/>
</dbReference>
<keyword evidence="8" id="KW-1185">Reference proteome</keyword>
<name>A0AAV9MTQ4_9EURO</name>
<dbReference type="EMBL" id="JAVRRD010000054">
    <property type="protein sequence ID" value="KAK5043626.1"/>
    <property type="molecule type" value="Genomic_DNA"/>
</dbReference>
<keyword evidence="1" id="KW-0805">Transcription regulation</keyword>
<evidence type="ECO:0000256" key="1">
    <source>
        <dbReference type="ARBA" id="ARBA00023015"/>
    </source>
</evidence>
<sequence length="534" mass="60212">MVGVAGKSNACKTCKKRKVRCEGEKPICIRCRKGGRVCEGYERVRQFKHLSALDHESLLARNQPLTSQTELSCMIHDHFDAAEATKNTPDLAKLAEHDPPNPATDVSQVPDSSPDLLFNSIPEEVRKNISYGGPGSWLQAIGQLRRKNTLLYLAMSALSMVRLGRVLGSERIYSDGVAKYGRVLKDLQHILASDSLVMEEQNLASCMTLTIFEAMEPSVGSICGWASHVGGISRLFELRGPRLHVDGLGHQLFLGFRATAVIHALALRKPTYLGQSEWLTIPWNTQPKPEFHHLLDIMTQIPTFIDQAEQVHHDPQSNLTRAQRLVLLDQGWGLYLQLKDWYRQLESRHSDSLYTEQPSSLSCPNPLPTYLEDIFPTFFNFQTFEVARMHLFYWTSLLLLYDNILKIIPLSLSPEEINLATSTISPTTLPTTDRAAILGSAVDVAQRIARSMEFLLSEEKFSLSEEMHIRGLLNTLFPLRTAIHVFSTVKQYRPEAWCRAVFDGLAQRGYPFGQTLCGWKWDDIPLFLSGRPPV</sequence>
<evidence type="ECO:0000256" key="5">
    <source>
        <dbReference type="SAM" id="MobiDB-lite"/>
    </source>
</evidence>
<dbReference type="PROSITE" id="PS00463">
    <property type="entry name" value="ZN2_CY6_FUNGAL_1"/>
    <property type="match status" value="1"/>
</dbReference>
<dbReference type="GO" id="GO:0003677">
    <property type="term" value="F:DNA binding"/>
    <property type="evidence" value="ECO:0007669"/>
    <property type="project" value="UniProtKB-KW"/>
</dbReference>
<gene>
    <name evidence="7" type="ORF">LTR84_011340</name>
</gene>
<dbReference type="GO" id="GO:0008270">
    <property type="term" value="F:zinc ion binding"/>
    <property type="evidence" value="ECO:0007669"/>
    <property type="project" value="InterPro"/>
</dbReference>
<comment type="caution">
    <text evidence="7">The sequence shown here is derived from an EMBL/GenBank/DDBJ whole genome shotgun (WGS) entry which is preliminary data.</text>
</comment>
<dbReference type="GO" id="GO:0000981">
    <property type="term" value="F:DNA-binding transcription factor activity, RNA polymerase II-specific"/>
    <property type="evidence" value="ECO:0007669"/>
    <property type="project" value="InterPro"/>
</dbReference>
<keyword evidence="2" id="KW-0238">DNA-binding</keyword>
<organism evidence="7 8">
    <name type="scientific">Exophiala bonariae</name>
    <dbReference type="NCBI Taxonomy" id="1690606"/>
    <lineage>
        <taxon>Eukaryota</taxon>
        <taxon>Fungi</taxon>
        <taxon>Dikarya</taxon>
        <taxon>Ascomycota</taxon>
        <taxon>Pezizomycotina</taxon>
        <taxon>Eurotiomycetes</taxon>
        <taxon>Chaetothyriomycetidae</taxon>
        <taxon>Chaetothyriales</taxon>
        <taxon>Herpotrichiellaceae</taxon>
        <taxon>Exophiala</taxon>
    </lineage>
</organism>
<keyword evidence="3" id="KW-0804">Transcription</keyword>
<dbReference type="AlphaFoldDB" id="A0AAV9MTQ4"/>
<dbReference type="SUPFAM" id="SSF57701">
    <property type="entry name" value="Zn2/Cys6 DNA-binding domain"/>
    <property type="match status" value="1"/>
</dbReference>
<protein>
    <recommendedName>
        <fullName evidence="6">Zn(2)-C6 fungal-type domain-containing protein</fullName>
    </recommendedName>
</protein>
<dbReference type="GeneID" id="89979494"/>
<reference evidence="7 8" key="1">
    <citation type="submission" date="2023-08" db="EMBL/GenBank/DDBJ databases">
        <title>Black Yeasts Isolated from many extreme environments.</title>
        <authorList>
            <person name="Coleine C."/>
            <person name="Stajich J.E."/>
            <person name="Selbmann L."/>
        </authorList>
    </citation>
    <scope>NUCLEOTIDE SEQUENCE [LARGE SCALE GENOMIC DNA]</scope>
    <source>
        <strain evidence="7 8">CCFEE 5792</strain>
    </source>
</reference>
<dbReference type="SMART" id="SM00066">
    <property type="entry name" value="GAL4"/>
    <property type="match status" value="1"/>
</dbReference>
<evidence type="ECO:0000256" key="4">
    <source>
        <dbReference type="ARBA" id="ARBA00023242"/>
    </source>
</evidence>
<dbReference type="PANTHER" id="PTHR38111">
    <property type="entry name" value="ZN(2)-C6 FUNGAL-TYPE DOMAIN-CONTAINING PROTEIN-RELATED"/>
    <property type="match status" value="1"/>
</dbReference>
<evidence type="ECO:0000259" key="6">
    <source>
        <dbReference type="PROSITE" id="PS50048"/>
    </source>
</evidence>
<evidence type="ECO:0000313" key="8">
    <source>
        <dbReference type="Proteomes" id="UP001358417"/>
    </source>
</evidence>
<evidence type="ECO:0000313" key="7">
    <source>
        <dbReference type="EMBL" id="KAK5043626.1"/>
    </source>
</evidence>
<feature type="domain" description="Zn(2)-C6 fungal-type" evidence="6">
    <location>
        <begin position="10"/>
        <end position="38"/>
    </location>
</feature>
<dbReference type="PROSITE" id="PS50048">
    <property type="entry name" value="ZN2_CY6_FUNGAL_2"/>
    <property type="match status" value="1"/>
</dbReference>
<evidence type="ECO:0000256" key="3">
    <source>
        <dbReference type="ARBA" id="ARBA00023163"/>
    </source>
</evidence>
<dbReference type="RefSeq" id="XP_064700009.1">
    <property type="nucleotide sequence ID" value="XM_064854873.1"/>
</dbReference>
<dbReference type="Pfam" id="PF00172">
    <property type="entry name" value="Zn_clus"/>
    <property type="match status" value="1"/>
</dbReference>
<dbReference type="Gene3D" id="4.10.240.10">
    <property type="entry name" value="Zn(2)-C6 fungal-type DNA-binding domain"/>
    <property type="match status" value="1"/>
</dbReference>
<dbReference type="InterPro" id="IPR053178">
    <property type="entry name" value="Osmoadaptation_assoc"/>
</dbReference>
<accession>A0AAV9MTQ4</accession>
<keyword evidence="4" id="KW-0539">Nucleus</keyword>